<accession>A0ACC2ULD6</accession>
<proteinExistence type="predicted"/>
<name>A0ACC2ULD6_9FUNG</name>
<evidence type="ECO:0000313" key="2">
    <source>
        <dbReference type="Proteomes" id="UP001165960"/>
    </source>
</evidence>
<reference evidence="1" key="1">
    <citation type="submission" date="2022-04" db="EMBL/GenBank/DDBJ databases">
        <title>Genome of the entomopathogenic fungus Entomophthora muscae.</title>
        <authorList>
            <person name="Elya C."/>
            <person name="Lovett B.R."/>
            <person name="Lee E."/>
            <person name="Macias A.M."/>
            <person name="Hajek A.E."/>
            <person name="De Bivort B.L."/>
            <person name="Kasson M.T."/>
            <person name="De Fine Licht H.H."/>
            <person name="Stajich J.E."/>
        </authorList>
    </citation>
    <scope>NUCLEOTIDE SEQUENCE</scope>
    <source>
        <strain evidence="1">Berkeley</strain>
    </source>
</reference>
<sequence>MPAFAAELPLDHTNKLFEIVYITLTGTVIRGGQINDLPHQVSTNSLVGPARNRQGPEAGKPAAQGWFPDKLVLFLTFL</sequence>
<comment type="caution">
    <text evidence="1">The sequence shown here is derived from an EMBL/GenBank/DDBJ whole genome shotgun (WGS) entry which is preliminary data.</text>
</comment>
<gene>
    <name evidence="1" type="ORF">DSO57_1034633</name>
</gene>
<dbReference type="EMBL" id="QTSX02000291">
    <property type="protein sequence ID" value="KAJ9087296.1"/>
    <property type="molecule type" value="Genomic_DNA"/>
</dbReference>
<evidence type="ECO:0000313" key="1">
    <source>
        <dbReference type="EMBL" id="KAJ9087296.1"/>
    </source>
</evidence>
<organism evidence="1 2">
    <name type="scientific">Entomophthora muscae</name>
    <dbReference type="NCBI Taxonomy" id="34485"/>
    <lineage>
        <taxon>Eukaryota</taxon>
        <taxon>Fungi</taxon>
        <taxon>Fungi incertae sedis</taxon>
        <taxon>Zoopagomycota</taxon>
        <taxon>Entomophthoromycotina</taxon>
        <taxon>Entomophthoromycetes</taxon>
        <taxon>Entomophthorales</taxon>
        <taxon>Entomophthoraceae</taxon>
        <taxon>Entomophthora</taxon>
    </lineage>
</organism>
<protein>
    <submittedName>
        <fullName evidence="1">Uncharacterized protein</fullName>
    </submittedName>
</protein>
<dbReference type="Proteomes" id="UP001165960">
    <property type="component" value="Unassembled WGS sequence"/>
</dbReference>
<keyword evidence="2" id="KW-1185">Reference proteome</keyword>